<dbReference type="CDD" id="cd04301">
    <property type="entry name" value="NAT_SF"/>
    <property type="match status" value="1"/>
</dbReference>
<dbReference type="Proteomes" id="UP001385499">
    <property type="component" value="Unassembled WGS sequence"/>
</dbReference>
<dbReference type="GO" id="GO:0016746">
    <property type="term" value="F:acyltransferase activity"/>
    <property type="evidence" value="ECO:0007669"/>
    <property type="project" value="UniProtKB-KW"/>
</dbReference>
<evidence type="ECO:0000313" key="4">
    <source>
        <dbReference type="EMBL" id="MEJ8475582.1"/>
    </source>
</evidence>
<evidence type="ECO:0000259" key="3">
    <source>
        <dbReference type="PROSITE" id="PS51186"/>
    </source>
</evidence>
<dbReference type="PANTHER" id="PTHR43420">
    <property type="entry name" value="ACETYLTRANSFERASE"/>
    <property type="match status" value="1"/>
</dbReference>
<keyword evidence="2 4" id="KW-0012">Acyltransferase</keyword>
<dbReference type="SUPFAM" id="SSF55729">
    <property type="entry name" value="Acyl-CoA N-acyltransferases (Nat)"/>
    <property type="match status" value="1"/>
</dbReference>
<evidence type="ECO:0000256" key="1">
    <source>
        <dbReference type="ARBA" id="ARBA00022679"/>
    </source>
</evidence>
<accession>A0ABU8TN22</accession>
<protein>
    <submittedName>
        <fullName evidence="4">GNAT family acetyltransferase</fullName>
        <ecNumber evidence="4">2.3.1.-</ecNumber>
    </submittedName>
</protein>
<comment type="caution">
    <text evidence="4">The sequence shown here is derived from an EMBL/GenBank/DDBJ whole genome shotgun (WGS) entry which is preliminary data.</text>
</comment>
<reference evidence="4 5" key="1">
    <citation type="submission" date="2024-02" db="EMBL/GenBank/DDBJ databases">
        <title>Roseibium algae sp. nov., isolated from marine alga (Grateloupia sp.), showing potential in myo-inositol conversion.</title>
        <authorList>
            <person name="Wang Y."/>
        </authorList>
    </citation>
    <scope>NUCLEOTIDE SEQUENCE [LARGE SCALE GENOMIC DNA]</scope>
    <source>
        <strain evidence="4 5">H3510</strain>
    </source>
</reference>
<organism evidence="4 5">
    <name type="scientific">Roseibium algae</name>
    <dbReference type="NCBI Taxonomy" id="3123038"/>
    <lineage>
        <taxon>Bacteria</taxon>
        <taxon>Pseudomonadati</taxon>
        <taxon>Pseudomonadota</taxon>
        <taxon>Alphaproteobacteria</taxon>
        <taxon>Hyphomicrobiales</taxon>
        <taxon>Stappiaceae</taxon>
        <taxon>Roseibium</taxon>
    </lineage>
</organism>
<dbReference type="RefSeq" id="WP_340275713.1">
    <property type="nucleotide sequence ID" value="NZ_JBAKIA010000012.1"/>
</dbReference>
<dbReference type="InterPro" id="IPR016181">
    <property type="entry name" value="Acyl_CoA_acyltransferase"/>
</dbReference>
<keyword evidence="5" id="KW-1185">Reference proteome</keyword>
<dbReference type="InterPro" id="IPR000182">
    <property type="entry name" value="GNAT_dom"/>
</dbReference>
<dbReference type="NCBIfam" id="NF002959">
    <property type="entry name" value="PRK03624.1"/>
    <property type="match status" value="1"/>
</dbReference>
<dbReference type="EMBL" id="JBAKIA010000012">
    <property type="protein sequence ID" value="MEJ8475582.1"/>
    <property type="molecule type" value="Genomic_DNA"/>
</dbReference>
<dbReference type="InterPro" id="IPR050680">
    <property type="entry name" value="YpeA/RimI_acetyltransf"/>
</dbReference>
<dbReference type="EC" id="2.3.1.-" evidence="4"/>
<dbReference type="Pfam" id="PF00583">
    <property type="entry name" value="Acetyltransf_1"/>
    <property type="match status" value="1"/>
</dbReference>
<evidence type="ECO:0000256" key="2">
    <source>
        <dbReference type="ARBA" id="ARBA00023315"/>
    </source>
</evidence>
<name>A0ABU8TN22_9HYPH</name>
<proteinExistence type="predicted"/>
<dbReference type="PANTHER" id="PTHR43420:SF44">
    <property type="entry name" value="ACETYLTRANSFERASE YPEA"/>
    <property type="match status" value="1"/>
</dbReference>
<keyword evidence="1 4" id="KW-0808">Transferase</keyword>
<evidence type="ECO:0000313" key="5">
    <source>
        <dbReference type="Proteomes" id="UP001385499"/>
    </source>
</evidence>
<dbReference type="Gene3D" id="3.40.630.30">
    <property type="match status" value="1"/>
</dbReference>
<gene>
    <name evidence="4" type="ORF">V6575_15930</name>
</gene>
<sequence>MSLTNDYKVRAFEAEDRQDVIELWQACELTRPWNDANKDLDRMLGDPVGKLFVLTRGKQVSDQVPTLIGTVMASYDGHRGAIYYLGIHPDHQSSGAGRVLMAHSESYLKDLGCPKINLMVRSTNLSVIQFYKKLDYSEEPVVVMGKRLIPDI</sequence>
<feature type="domain" description="N-acetyltransferase" evidence="3">
    <location>
        <begin position="7"/>
        <end position="152"/>
    </location>
</feature>
<dbReference type="PROSITE" id="PS51186">
    <property type="entry name" value="GNAT"/>
    <property type="match status" value="1"/>
</dbReference>